<dbReference type="InterPro" id="IPR010915">
    <property type="entry name" value="PHB_depoly_PhaZ"/>
</dbReference>
<accession>A0ABQ4Q0M1</accession>
<dbReference type="PANTHER" id="PTHR36837:SF4">
    <property type="entry name" value="BLR0908 PROTEIN"/>
    <property type="match status" value="1"/>
</dbReference>
<sequence length="423" mass="46026">MNHEPYLAYEFGVAILAPWQQACLASLRTISALSAPLPAAMRNACAAWELLAALQVSGERPPFRLSGGDTREEVVCSLPFCSLVRFRRGAGGPPVMLVAPLSGHYASRLRDTVGGLLDGHDVYVTDWHNARDVPLGQGGFDLDDYIDYLLHFLRRIGPGAHLVAICQASTASLAATALLAEDDDDVRPLSFTLMCGPVDPRISPTAIGRFAAGTPVTWFERCMTTVVPPGFAGVGRRVAPGFLQVPSFSRNESTERFSALLQSCAGLGVWDRAQIEQARHGYLDELSLLDLSGEFYLSTIRQVFQEAALARGRLYWRGRRVRPEAIRDCALMTIEAAEDDVCGPGQTHVAHELCSGLPPALRRRLTQPRTGHVALFNGRTWQDDVCPAVRAMIAERGGDPKRPPQDGEASRPPARPLLQTAPL</sequence>
<dbReference type="InterPro" id="IPR009656">
    <property type="entry name" value="PHB_depo_C"/>
</dbReference>
<dbReference type="EMBL" id="BPMK01000001">
    <property type="protein sequence ID" value="GIZ50335.1"/>
    <property type="molecule type" value="Genomic_DNA"/>
</dbReference>
<comment type="caution">
    <text evidence="3">The sequence shown here is derived from an EMBL/GenBank/DDBJ whole genome shotgun (WGS) entry which is preliminary data.</text>
</comment>
<dbReference type="Pfam" id="PF06850">
    <property type="entry name" value="PHB_depo_C"/>
    <property type="match status" value="1"/>
</dbReference>
<dbReference type="InterPro" id="IPR029058">
    <property type="entry name" value="AB_hydrolase_fold"/>
</dbReference>
<protein>
    <submittedName>
        <fullName evidence="3">Esterase</fullName>
    </submittedName>
</protein>
<evidence type="ECO:0000256" key="1">
    <source>
        <dbReference type="SAM" id="MobiDB-lite"/>
    </source>
</evidence>
<dbReference type="Gene3D" id="3.40.50.1820">
    <property type="entry name" value="alpha/beta hydrolase"/>
    <property type="match status" value="1"/>
</dbReference>
<feature type="region of interest" description="Disordered" evidence="1">
    <location>
        <begin position="396"/>
        <end position="423"/>
    </location>
</feature>
<dbReference type="InterPro" id="IPR051321">
    <property type="entry name" value="PHA/PHB_synthase"/>
</dbReference>
<dbReference type="Proteomes" id="UP000887222">
    <property type="component" value="Unassembled WGS sequence"/>
</dbReference>
<dbReference type="PIRSF" id="PIRSF020818">
    <property type="entry name" value="PHB_depoly_PhaZ"/>
    <property type="match status" value="1"/>
</dbReference>
<evidence type="ECO:0000313" key="3">
    <source>
        <dbReference type="EMBL" id="GIZ50335.1"/>
    </source>
</evidence>
<dbReference type="RefSeq" id="WP_220806501.1">
    <property type="nucleotide sequence ID" value="NZ_BPMK01000001.1"/>
</dbReference>
<feature type="compositionally biased region" description="Basic and acidic residues" evidence="1">
    <location>
        <begin position="396"/>
        <end position="409"/>
    </location>
</feature>
<name>A0ABQ4Q0M1_9BURK</name>
<dbReference type="PANTHER" id="PTHR36837">
    <property type="entry name" value="POLY(3-HYDROXYALKANOATE) POLYMERASE SUBUNIT PHAC"/>
    <property type="match status" value="1"/>
</dbReference>
<organism evidence="3 4">
    <name type="scientific">Noviherbaspirillum aridicola</name>
    <dbReference type="NCBI Taxonomy" id="2849687"/>
    <lineage>
        <taxon>Bacteria</taxon>
        <taxon>Pseudomonadati</taxon>
        <taxon>Pseudomonadota</taxon>
        <taxon>Betaproteobacteria</taxon>
        <taxon>Burkholderiales</taxon>
        <taxon>Oxalobacteraceae</taxon>
        <taxon>Noviherbaspirillum</taxon>
    </lineage>
</organism>
<proteinExistence type="predicted"/>
<reference evidence="3 4" key="1">
    <citation type="journal article" date="2022" name="Int. J. Syst. Evol. Microbiol.">
        <title>Noviherbaspirillum aridicola sp. nov., isolated from an arid soil in Pakistan.</title>
        <authorList>
            <person name="Khan I.U."/>
            <person name="Saqib M."/>
            <person name="Amin A."/>
            <person name="Hussain F."/>
            <person name="Li L."/>
            <person name="Liu Y.H."/>
            <person name="Fang B.Z."/>
            <person name="Ahmed I."/>
            <person name="Li W.J."/>
        </authorList>
    </citation>
    <scope>NUCLEOTIDE SEQUENCE [LARGE SCALE GENOMIC DNA]</scope>
    <source>
        <strain evidence="3 4">NCCP-691</strain>
    </source>
</reference>
<evidence type="ECO:0000313" key="4">
    <source>
        <dbReference type="Proteomes" id="UP000887222"/>
    </source>
</evidence>
<feature type="domain" description="PHB de-polymerase C-terminal" evidence="2">
    <location>
        <begin position="196"/>
        <end position="395"/>
    </location>
</feature>
<evidence type="ECO:0000259" key="2">
    <source>
        <dbReference type="Pfam" id="PF06850"/>
    </source>
</evidence>
<dbReference type="NCBIfam" id="TIGR01849">
    <property type="entry name" value="PHB_depoly_PhaZ"/>
    <property type="match status" value="1"/>
</dbReference>
<dbReference type="SUPFAM" id="SSF53474">
    <property type="entry name" value="alpha/beta-Hydrolases"/>
    <property type="match status" value="1"/>
</dbReference>
<keyword evidence="4" id="KW-1185">Reference proteome</keyword>
<gene>
    <name evidence="3" type="ORF">NCCP691_03490</name>
</gene>